<dbReference type="InterPro" id="IPR003675">
    <property type="entry name" value="Rce1/LyrA-like_dom"/>
</dbReference>
<dbReference type="EMBL" id="SMBZ01000021">
    <property type="protein sequence ID" value="TCV12904.1"/>
    <property type="molecule type" value="Genomic_DNA"/>
</dbReference>
<evidence type="ECO:0000313" key="4">
    <source>
        <dbReference type="Proteomes" id="UP000295197"/>
    </source>
</evidence>
<feature type="transmembrane region" description="Helical" evidence="1">
    <location>
        <begin position="239"/>
        <end position="259"/>
    </location>
</feature>
<dbReference type="GO" id="GO:0080120">
    <property type="term" value="P:CAAX-box protein maturation"/>
    <property type="evidence" value="ECO:0007669"/>
    <property type="project" value="UniProtKB-ARBA"/>
</dbReference>
<gene>
    <name evidence="3" type="ORF">EDC17_102120</name>
</gene>
<dbReference type="PANTHER" id="PTHR43592:SF15">
    <property type="entry name" value="CAAX AMINO TERMINAL PROTEASE FAMILY PROTEIN"/>
    <property type="match status" value="1"/>
</dbReference>
<reference evidence="3 4" key="1">
    <citation type="submission" date="2019-03" db="EMBL/GenBank/DDBJ databases">
        <title>Genomic Encyclopedia of Type Strains, Phase IV (KMG-IV): sequencing the most valuable type-strain genomes for metagenomic binning, comparative biology and taxonomic classification.</title>
        <authorList>
            <person name="Goeker M."/>
        </authorList>
    </citation>
    <scope>NUCLEOTIDE SEQUENCE [LARGE SCALE GENOMIC DNA]</scope>
    <source>
        <strain evidence="3 4">DSM 22362</strain>
    </source>
</reference>
<evidence type="ECO:0000259" key="2">
    <source>
        <dbReference type="Pfam" id="PF02517"/>
    </source>
</evidence>
<dbReference type="AlphaFoldDB" id="A0A4R3VYC5"/>
<feature type="transmembrane region" description="Helical" evidence="1">
    <location>
        <begin position="20"/>
        <end position="42"/>
    </location>
</feature>
<protein>
    <recommendedName>
        <fullName evidence="2">CAAX prenyl protease 2/Lysostaphin resistance protein A-like domain-containing protein</fullName>
    </recommendedName>
</protein>
<feature type="domain" description="CAAX prenyl protease 2/Lysostaphin resistance protein A-like" evidence="2">
    <location>
        <begin position="164"/>
        <end position="251"/>
    </location>
</feature>
<keyword evidence="1" id="KW-0472">Membrane</keyword>
<feature type="transmembrane region" description="Helical" evidence="1">
    <location>
        <begin position="101"/>
        <end position="122"/>
    </location>
</feature>
<proteinExistence type="predicted"/>
<dbReference type="GO" id="GO:0004175">
    <property type="term" value="F:endopeptidase activity"/>
    <property type="evidence" value="ECO:0007669"/>
    <property type="project" value="UniProtKB-ARBA"/>
</dbReference>
<sequence length="310" mass="34979">MPMNDFLEKQPSPWMSLVLLLVYTVAFSIGIQILALLIGELNGSNIQDFISGSTATATGNSRFFMYALLACGTFGTFYLPAVVLQKREPMFQYFPTENTPVAFYALAVAFLVAFAPLMGLIAEWNAHVTFPEGLKGVENWMREQEDSSNGLIKKVVMVDHLGLLFVNIIVLALFPAIAEEYYFRGSLMHIAQRIFKNMHVTIWITAIIFSAIHVQFFGFVPRVLLGAFFGYMLYWTNNIWVPILGHFVNNATVAVYAYYCTTQGKTFEEMQSADTYSNFVYLGSVILTIAIAILFYNKSKQYSTHGKRLD</sequence>
<name>A0A4R3VYC5_9SPHI</name>
<evidence type="ECO:0000313" key="3">
    <source>
        <dbReference type="EMBL" id="TCV12904.1"/>
    </source>
</evidence>
<dbReference type="Pfam" id="PF02517">
    <property type="entry name" value="Rce1-like"/>
    <property type="match status" value="1"/>
</dbReference>
<organism evidence="3 4">
    <name type="scientific">Sphingobacterium alimentarium</name>
    <dbReference type="NCBI Taxonomy" id="797292"/>
    <lineage>
        <taxon>Bacteria</taxon>
        <taxon>Pseudomonadati</taxon>
        <taxon>Bacteroidota</taxon>
        <taxon>Sphingobacteriia</taxon>
        <taxon>Sphingobacteriales</taxon>
        <taxon>Sphingobacteriaceae</taxon>
        <taxon>Sphingobacterium</taxon>
    </lineage>
</organism>
<feature type="transmembrane region" description="Helical" evidence="1">
    <location>
        <begin position="161"/>
        <end position="178"/>
    </location>
</feature>
<feature type="transmembrane region" description="Helical" evidence="1">
    <location>
        <begin position="279"/>
        <end position="297"/>
    </location>
</feature>
<evidence type="ECO:0000256" key="1">
    <source>
        <dbReference type="SAM" id="Phobius"/>
    </source>
</evidence>
<dbReference type="PANTHER" id="PTHR43592">
    <property type="entry name" value="CAAX AMINO TERMINAL PROTEASE"/>
    <property type="match status" value="1"/>
</dbReference>
<keyword evidence="1" id="KW-1133">Transmembrane helix</keyword>
<dbReference type="Proteomes" id="UP000295197">
    <property type="component" value="Unassembled WGS sequence"/>
</dbReference>
<feature type="transmembrane region" description="Helical" evidence="1">
    <location>
        <begin position="63"/>
        <end position="81"/>
    </location>
</feature>
<accession>A0A4R3VYC5</accession>
<keyword evidence="4" id="KW-1185">Reference proteome</keyword>
<feature type="transmembrane region" description="Helical" evidence="1">
    <location>
        <begin position="198"/>
        <end position="219"/>
    </location>
</feature>
<keyword evidence="1" id="KW-0812">Transmembrane</keyword>
<comment type="caution">
    <text evidence="3">The sequence shown here is derived from an EMBL/GenBank/DDBJ whole genome shotgun (WGS) entry which is preliminary data.</text>
</comment>